<comment type="subunit">
    <text evidence="3">Homodimer.</text>
</comment>
<accession>A0A4P8IFQ3</accession>
<evidence type="ECO:0000256" key="9">
    <source>
        <dbReference type="ARBA" id="ARBA00023163"/>
    </source>
</evidence>
<dbReference type="SMART" id="SM00529">
    <property type="entry name" value="HTH_DTXR"/>
    <property type="match status" value="1"/>
</dbReference>
<dbReference type="SUPFAM" id="SSF46785">
    <property type="entry name" value="Winged helix' DNA-binding domain"/>
    <property type="match status" value="1"/>
</dbReference>
<sequence>MEKKKGFYTLKGYQKGEPESMTASMEDYLEMICRLLLSEEVVRVSQLALMLHVQPSSASKMVKNLKDDGYLLSERYGYIRLTDKGKHAGDYLLFRHDILNRFLCLINQSEDELEQVEKIEHFINKETVYNIEKFLEQHEK</sequence>
<evidence type="ECO:0000313" key="15">
    <source>
        <dbReference type="Proteomes" id="UP000298653"/>
    </source>
</evidence>
<dbReference type="Pfam" id="PF02742">
    <property type="entry name" value="Fe_dep_repr_C"/>
    <property type="match status" value="1"/>
</dbReference>
<evidence type="ECO:0000256" key="8">
    <source>
        <dbReference type="ARBA" id="ARBA00023159"/>
    </source>
</evidence>
<dbReference type="GO" id="GO:0046983">
    <property type="term" value="F:protein dimerization activity"/>
    <property type="evidence" value="ECO:0007669"/>
    <property type="project" value="InterPro"/>
</dbReference>
<evidence type="ECO:0000259" key="13">
    <source>
        <dbReference type="PROSITE" id="PS50944"/>
    </source>
</evidence>
<dbReference type="GO" id="GO:0003677">
    <property type="term" value="F:DNA binding"/>
    <property type="evidence" value="ECO:0007669"/>
    <property type="project" value="UniProtKB-KW"/>
</dbReference>
<keyword evidence="15" id="KW-1185">Reference proteome</keyword>
<dbReference type="PROSITE" id="PS50944">
    <property type="entry name" value="HTH_DTXR"/>
    <property type="match status" value="1"/>
</dbReference>
<keyword evidence="5" id="KW-0678">Repressor</keyword>
<comment type="subcellular location">
    <subcellularLocation>
        <location evidence="1">Cytoplasm</location>
    </subcellularLocation>
</comment>
<evidence type="ECO:0000256" key="2">
    <source>
        <dbReference type="ARBA" id="ARBA00007871"/>
    </source>
</evidence>
<reference evidence="14 15" key="1">
    <citation type="submission" date="2019-05" db="EMBL/GenBank/DDBJ databases">
        <title>Complete genome sequencing of Anaerostipes rhamnosivorans.</title>
        <authorList>
            <person name="Bui T.P.N."/>
            <person name="de Vos W.M."/>
        </authorList>
    </citation>
    <scope>NUCLEOTIDE SEQUENCE [LARGE SCALE GENOMIC DNA]</scope>
    <source>
        <strain evidence="14 15">1y2</strain>
    </source>
</reference>
<evidence type="ECO:0000256" key="6">
    <source>
        <dbReference type="ARBA" id="ARBA00023015"/>
    </source>
</evidence>
<name>A0A4P8IFQ3_9FIRM</name>
<dbReference type="InterPro" id="IPR036388">
    <property type="entry name" value="WH-like_DNA-bd_sf"/>
</dbReference>
<gene>
    <name evidence="14" type="ORF">AR1Y2_1150</name>
</gene>
<feature type="domain" description="HTH dtxR-type" evidence="13">
    <location>
        <begin position="21"/>
        <end position="82"/>
    </location>
</feature>
<dbReference type="InterPro" id="IPR022689">
    <property type="entry name" value="Iron_dep_repressor"/>
</dbReference>
<evidence type="ECO:0000256" key="11">
    <source>
        <dbReference type="ARBA" id="ARBA00032593"/>
    </source>
</evidence>
<dbReference type="Gene3D" id="1.10.10.10">
    <property type="entry name" value="Winged helix-like DNA-binding domain superfamily/Winged helix DNA-binding domain"/>
    <property type="match status" value="1"/>
</dbReference>
<dbReference type="GO" id="GO:0005737">
    <property type="term" value="C:cytoplasm"/>
    <property type="evidence" value="ECO:0007669"/>
    <property type="project" value="UniProtKB-SubCell"/>
</dbReference>
<dbReference type="InterPro" id="IPR036390">
    <property type="entry name" value="WH_DNA-bd_sf"/>
</dbReference>
<keyword evidence="12" id="KW-0175">Coiled coil</keyword>
<dbReference type="SUPFAM" id="SSF47979">
    <property type="entry name" value="Iron-dependent repressor protein, dimerization domain"/>
    <property type="match status" value="1"/>
</dbReference>
<dbReference type="GO" id="GO:0046914">
    <property type="term" value="F:transition metal ion binding"/>
    <property type="evidence" value="ECO:0007669"/>
    <property type="project" value="InterPro"/>
</dbReference>
<dbReference type="RefSeq" id="WP_137328127.1">
    <property type="nucleotide sequence ID" value="NZ_CP040058.1"/>
</dbReference>
<evidence type="ECO:0000256" key="3">
    <source>
        <dbReference type="ARBA" id="ARBA00011738"/>
    </source>
</evidence>
<dbReference type="InterPro" id="IPR022687">
    <property type="entry name" value="HTH_DTXR"/>
</dbReference>
<evidence type="ECO:0000256" key="7">
    <source>
        <dbReference type="ARBA" id="ARBA00023125"/>
    </source>
</evidence>
<dbReference type="PANTHER" id="PTHR33238:SF11">
    <property type="entry name" value="TRANSCRIPTIONAL REGULATOR MNTR"/>
    <property type="match status" value="1"/>
</dbReference>
<dbReference type="EMBL" id="CP040058">
    <property type="protein sequence ID" value="QCP34604.1"/>
    <property type="molecule type" value="Genomic_DNA"/>
</dbReference>
<comment type="similarity">
    <text evidence="2">Belongs to the DtxR/MntR family.</text>
</comment>
<dbReference type="Pfam" id="PF01325">
    <property type="entry name" value="Fe_dep_repress"/>
    <property type="match status" value="1"/>
</dbReference>
<dbReference type="OrthoDB" id="9791355at2"/>
<keyword evidence="6" id="KW-0805">Transcription regulation</keyword>
<dbReference type="InterPro" id="IPR050536">
    <property type="entry name" value="DtxR_MntR_Metal-Reg"/>
</dbReference>
<dbReference type="GO" id="GO:0003700">
    <property type="term" value="F:DNA-binding transcription factor activity"/>
    <property type="evidence" value="ECO:0007669"/>
    <property type="project" value="InterPro"/>
</dbReference>
<dbReference type="Gene3D" id="1.10.60.10">
    <property type="entry name" value="Iron dependent repressor, metal binding and dimerisation domain"/>
    <property type="match status" value="1"/>
</dbReference>
<evidence type="ECO:0000256" key="1">
    <source>
        <dbReference type="ARBA" id="ARBA00004496"/>
    </source>
</evidence>
<keyword evidence="4" id="KW-0963">Cytoplasm</keyword>
<dbReference type="AlphaFoldDB" id="A0A4P8IFQ3"/>
<keyword evidence="9" id="KW-0804">Transcription</keyword>
<dbReference type="InterPro" id="IPR036421">
    <property type="entry name" value="Fe_dep_repressor_sf"/>
</dbReference>
<keyword evidence="10" id="KW-0464">Manganese</keyword>
<evidence type="ECO:0000256" key="4">
    <source>
        <dbReference type="ARBA" id="ARBA00022490"/>
    </source>
</evidence>
<dbReference type="PANTHER" id="PTHR33238">
    <property type="entry name" value="IRON (METAL) DEPENDENT REPRESSOR, DTXR FAMILY"/>
    <property type="match status" value="1"/>
</dbReference>
<organism evidence="14 15">
    <name type="scientific">Anaerostipes rhamnosivorans</name>
    <dbReference type="NCBI Taxonomy" id="1229621"/>
    <lineage>
        <taxon>Bacteria</taxon>
        <taxon>Bacillati</taxon>
        <taxon>Bacillota</taxon>
        <taxon>Clostridia</taxon>
        <taxon>Lachnospirales</taxon>
        <taxon>Lachnospiraceae</taxon>
        <taxon>Anaerostipes</taxon>
    </lineage>
</organism>
<dbReference type="KEGG" id="arf:AR1Y2_1150"/>
<dbReference type="Proteomes" id="UP000298653">
    <property type="component" value="Chromosome"/>
</dbReference>
<keyword evidence="8" id="KW-0010">Activator</keyword>
<evidence type="ECO:0000313" key="14">
    <source>
        <dbReference type="EMBL" id="QCP34604.1"/>
    </source>
</evidence>
<evidence type="ECO:0000256" key="10">
    <source>
        <dbReference type="ARBA" id="ARBA00023211"/>
    </source>
</evidence>
<protein>
    <recommendedName>
        <fullName evidence="11">Manganese transport regulator</fullName>
    </recommendedName>
</protein>
<evidence type="ECO:0000256" key="5">
    <source>
        <dbReference type="ARBA" id="ARBA00022491"/>
    </source>
</evidence>
<proteinExistence type="inferred from homology"/>
<evidence type="ECO:0000256" key="12">
    <source>
        <dbReference type="SAM" id="Coils"/>
    </source>
</evidence>
<dbReference type="InterPro" id="IPR001367">
    <property type="entry name" value="Fe_dep_repressor"/>
</dbReference>
<keyword evidence="7" id="KW-0238">DNA-binding</keyword>
<feature type="coiled-coil region" evidence="12">
    <location>
        <begin position="99"/>
        <end position="126"/>
    </location>
</feature>